<protein>
    <recommendedName>
        <fullName evidence="4">DUF4190 domain-containing protein</fullName>
    </recommendedName>
</protein>
<dbReference type="EMBL" id="JAJVKT010000029">
    <property type="protein sequence ID" value="MCE7510716.1"/>
    <property type="molecule type" value="Genomic_DNA"/>
</dbReference>
<comment type="caution">
    <text evidence="2">The sequence shown here is derived from an EMBL/GenBank/DDBJ whole genome shotgun (WGS) entry which is preliminary data.</text>
</comment>
<evidence type="ECO:0000256" key="1">
    <source>
        <dbReference type="SAM" id="Phobius"/>
    </source>
</evidence>
<name>A0A9Q3W7P1_9GAMM</name>
<keyword evidence="1" id="KW-1133">Transmembrane helix</keyword>
<evidence type="ECO:0008006" key="4">
    <source>
        <dbReference type="Google" id="ProtNLM"/>
    </source>
</evidence>
<feature type="transmembrane region" description="Helical" evidence="1">
    <location>
        <begin position="35"/>
        <end position="59"/>
    </location>
</feature>
<dbReference type="AlphaFoldDB" id="A0A9Q3W7P1"/>
<keyword evidence="1" id="KW-0812">Transmembrane</keyword>
<dbReference type="RefSeq" id="WP_233926132.1">
    <property type="nucleotide sequence ID" value="NZ_JAJVKT010000029.1"/>
</dbReference>
<gene>
    <name evidence="2" type="ORF">LZG35_18930</name>
</gene>
<reference evidence="2" key="1">
    <citation type="submission" date="2022-01" db="EMBL/GenBank/DDBJ databases">
        <authorList>
            <person name="Karlyshev A.V."/>
            <person name="Jaspars M."/>
        </authorList>
    </citation>
    <scope>NUCLEOTIDE SEQUENCE</scope>
    <source>
        <strain evidence="2">AGSA3-2</strain>
    </source>
</reference>
<keyword evidence="3" id="KW-1185">Reference proteome</keyword>
<feature type="transmembrane region" description="Helical" evidence="1">
    <location>
        <begin position="169"/>
        <end position="193"/>
    </location>
</feature>
<sequence>MSWIDVLRSNMINLIPATIGLILAVRFFHRSRTAALLTTLSCALAWTTLLVSMVLRGIVSTMFIQEVNRDALEALHSISLPVFILLEGSITLLLVAAVFVDRKPPALLATDQSQGANISRHRGMTTLILSWVFLLLFPSFAITTLVMGVQDLRAIGRGDLDSAGRRGMIIGVIVSAIALAWFLIALIASIWIARGVYDGSIALFRSGIY</sequence>
<organism evidence="2 3">
    <name type="scientific">Alloalcanivorax xenomutans</name>
    <dbReference type="NCBI Taxonomy" id="1094342"/>
    <lineage>
        <taxon>Bacteria</taxon>
        <taxon>Pseudomonadati</taxon>
        <taxon>Pseudomonadota</taxon>
        <taxon>Gammaproteobacteria</taxon>
        <taxon>Oceanospirillales</taxon>
        <taxon>Alcanivoracaceae</taxon>
        <taxon>Alloalcanivorax</taxon>
    </lineage>
</organism>
<accession>A0A9Q3W7P1</accession>
<proteinExistence type="predicted"/>
<evidence type="ECO:0000313" key="2">
    <source>
        <dbReference type="EMBL" id="MCE7510716.1"/>
    </source>
</evidence>
<feature type="transmembrane region" description="Helical" evidence="1">
    <location>
        <begin position="128"/>
        <end position="149"/>
    </location>
</feature>
<feature type="transmembrane region" description="Helical" evidence="1">
    <location>
        <begin position="80"/>
        <end position="100"/>
    </location>
</feature>
<dbReference type="Proteomes" id="UP001107961">
    <property type="component" value="Unassembled WGS sequence"/>
</dbReference>
<evidence type="ECO:0000313" key="3">
    <source>
        <dbReference type="Proteomes" id="UP001107961"/>
    </source>
</evidence>
<feature type="transmembrane region" description="Helical" evidence="1">
    <location>
        <begin position="12"/>
        <end position="29"/>
    </location>
</feature>
<keyword evidence="1" id="KW-0472">Membrane</keyword>